<dbReference type="InterPro" id="IPR024311">
    <property type="entry name" value="Lipocalin-like"/>
</dbReference>
<dbReference type="Pfam" id="PF13201">
    <property type="entry name" value="PCMD"/>
    <property type="match status" value="1"/>
</dbReference>
<proteinExistence type="predicted"/>
<dbReference type="Proteomes" id="UP000560658">
    <property type="component" value="Unassembled WGS sequence"/>
</dbReference>
<dbReference type="AlphaFoldDB" id="A0A840CSZ7"/>
<evidence type="ECO:0000256" key="1">
    <source>
        <dbReference type="SAM" id="SignalP"/>
    </source>
</evidence>
<dbReference type="EMBL" id="JACIER010000001">
    <property type="protein sequence ID" value="MBB4042426.1"/>
    <property type="molecule type" value="Genomic_DNA"/>
</dbReference>
<evidence type="ECO:0000313" key="4">
    <source>
        <dbReference type="EMBL" id="MBB4042426.1"/>
    </source>
</evidence>
<comment type="caution">
    <text evidence="4">The sequence shown here is derived from an EMBL/GenBank/DDBJ whole genome shotgun (WGS) entry which is preliminary data.</text>
</comment>
<sequence>MKKNLFYLFALICSVSLFTGCSDSDDNKGGGSDTDLTGITGTYKGELSVTLESIPIGTSTQQIYVTKEGDNLVKLELKDFSIVIGEAELAVGDIVVPNIPLAGETSKVDLQETSVTINHPDLGELRVKVSGTIVGEKADFFIVVYAVTLKQNINVVFDGERASKEVIDYANEVKAWYVRQELTVSGAEFEVKYPTDGIEVVSAGYNKIGIKAFSLTCSNGEKTYTRSIKVDATNLLIGEDGMTIDPVKQTLANKTYGDAEMVLTGKFADNTLTLNISMVIGDLKLEYIYKGGKKNTDALIEKMTVDHELVVFQPEVELGSASNKIVFFVKEETTDEQLKSLLIPVFQFSPGSTVTLGAGEYTPGAVIDFTAKQTLKVKSESGKKTTTYYITAQRMSSFKTDLNAWETKNLESTKPHEKYEEPINGWGTSNEGVKWIKSMYPKLYATDAPYAVLPTESSKSGKAARLETLNTTGQAGVGSFIPAIPVVTSGTVFSGIFEVNISNTLMSTRFGYPCTKKPIAFKGSYKYTPGEVYYVCADPKKANVVTKDESKTDAPALNAVLFEVDNYAADYLDGTNLLTSDKIVAKASVDGKTQAEYVDFSVNFDFGTKTFDSTKKYKLAIVCSSSKDGDKFTGAPGSVLYVDNLEVTF</sequence>
<keyword evidence="5" id="KW-1185">Reference proteome</keyword>
<dbReference type="RefSeq" id="WP_183207525.1">
    <property type="nucleotide sequence ID" value="NZ_JACIER010000001.1"/>
</dbReference>
<feature type="signal peptide" evidence="1">
    <location>
        <begin position="1"/>
        <end position="19"/>
    </location>
</feature>
<evidence type="ECO:0000313" key="5">
    <source>
        <dbReference type="Proteomes" id="UP000560658"/>
    </source>
</evidence>
<dbReference type="InterPro" id="IPR025112">
    <property type="entry name" value="PCMD"/>
</dbReference>
<evidence type="ECO:0000259" key="3">
    <source>
        <dbReference type="Pfam" id="PF13944"/>
    </source>
</evidence>
<dbReference type="Pfam" id="PF13944">
    <property type="entry name" value="Calycin_like"/>
    <property type="match status" value="1"/>
</dbReference>
<organism evidence="4 5">
    <name type="scientific">Bacteroides reticulotermitis</name>
    <dbReference type="NCBI Taxonomy" id="1133319"/>
    <lineage>
        <taxon>Bacteria</taxon>
        <taxon>Pseudomonadati</taxon>
        <taxon>Bacteroidota</taxon>
        <taxon>Bacteroidia</taxon>
        <taxon>Bacteroidales</taxon>
        <taxon>Bacteroidaceae</taxon>
        <taxon>Bacteroides</taxon>
    </lineage>
</organism>
<reference evidence="4" key="1">
    <citation type="submission" date="2020-08" db="EMBL/GenBank/DDBJ databases">
        <title>Genomic Encyclopedia of Type Strains, Phase IV (KMG-IV): sequencing the most valuable type-strain genomes for metagenomic binning, comparative biology and taxonomic classification.</title>
        <authorList>
            <person name="Goeker M."/>
        </authorList>
    </citation>
    <scope>NUCLEOTIDE SEQUENCE [LARGE SCALE GENOMIC DNA]</scope>
    <source>
        <strain evidence="4">DSM 105720</strain>
    </source>
</reference>
<dbReference type="PROSITE" id="PS51257">
    <property type="entry name" value="PROKAR_LIPOPROTEIN"/>
    <property type="match status" value="1"/>
</dbReference>
<evidence type="ECO:0008006" key="6">
    <source>
        <dbReference type="Google" id="ProtNLM"/>
    </source>
</evidence>
<protein>
    <recommendedName>
        <fullName evidence="6">Carbohydrate metabolism domain-containing protein</fullName>
    </recommendedName>
</protein>
<feature type="chain" id="PRO_5032678116" description="Carbohydrate metabolism domain-containing protein" evidence="1">
    <location>
        <begin position="20"/>
        <end position="649"/>
    </location>
</feature>
<name>A0A840CSZ7_9BACE</name>
<dbReference type="InterPro" id="IPR038653">
    <property type="entry name" value="Put_CMD_sf"/>
</dbReference>
<dbReference type="Gene3D" id="2.60.40.2340">
    <property type="match status" value="1"/>
</dbReference>
<dbReference type="Gene3D" id="2.40.128.350">
    <property type="match status" value="1"/>
</dbReference>
<keyword evidence="1" id="KW-0732">Signal</keyword>
<evidence type="ECO:0000259" key="2">
    <source>
        <dbReference type="Pfam" id="PF13201"/>
    </source>
</evidence>
<gene>
    <name evidence="4" type="ORF">GGR06_000185</name>
</gene>
<feature type="domain" description="Putative carbohydrate metabolism" evidence="2">
    <location>
        <begin position="418"/>
        <end position="647"/>
    </location>
</feature>
<dbReference type="Gene3D" id="2.60.120.890">
    <property type="entry name" value="BT2081, beta-jelly-roll domain"/>
    <property type="match status" value="1"/>
</dbReference>
<accession>A0A840CSZ7</accession>
<feature type="domain" description="Lipocalin-like" evidence="3">
    <location>
        <begin position="39"/>
        <end position="159"/>
    </location>
</feature>